<dbReference type="InterPro" id="IPR027417">
    <property type="entry name" value="P-loop_NTPase"/>
</dbReference>
<sequence>MTQIKSSYQYQVGGSLNGDAPSYVTRKADLEFYKALKGGNFCYVLNSRQMGKSSLRVRTMQKLQAEGIVCVFIDLTGIGTQDATPEKWYAGIFYTLVSGCQLTSKIQWRTWWREHLELLTPIQRLSLFIEEILLVEIKQKIVIFVDEIDRVLSQKFSLDDFFGLIRYCHDQRDTYADYQRLTFALLGVATPSDLIQDKTQTPFNIGQAIQLQGFEIDEVQPLIEGLKEQFADPEAVIKDILHWTGGQPFLTQKICKLVIRADRDKITNLQKDSELVAQVIQYSLIENWEVQDEPQHLRTIRDRIIINEQKAVQLLGIYQEIIDQGEIPADGSAEQMELRLSGLVVEKEGKIKVYNLVYQTVFSKHWVEKNLEKFRPYAQEIRAWIASEGQDQSCLLQGSQLQDALTWALGKRLWDDDYRFLVASQTLAKQQTEQLLEATEQASQLLASTRSKAKRKAQKRRIGFVWIPVISLSVTIFVLLLRWSGLLQGLEWSMLDQFFRWRSLEPSDPRIAIVTIDERDLTEVGKWPIPDSILAKTITNIKAQNPQGIGLDLYRDLPVEPGHSDLVKLFQSTSILFGTEKIASSRVAAPPVLSESGQVGFSDIVVDADGRVRRALLSLVDSDGELRYSLGTILALHYLKAKGINLETVDEGQKVALGKAVFKRFTGNDGGYIGSDSGGYQVFLNYRGQQDNFLNFPTDRT</sequence>
<dbReference type="GeneID" id="88764270"/>
<dbReference type="AlphaFoldDB" id="G5IYH9"/>
<keyword evidence="1" id="KW-1133">Transmembrane helix</keyword>
<accession>G5IYH9</accession>
<evidence type="ECO:0000259" key="2">
    <source>
        <dbReference type="SMART" id="SM01080"/>
    </source>
</evidence>
<comment type="caution">
    <text evidence="3">The sequence shown here is derived from an EMBL/GenBank/DDBJ whole genome shotgun (WGS) entry which is preliminary data.</text>
</comment>
<dbReference type="RefSeq" id="WP_007308984.1">
    <property type="nucleotide sequence ID" value="NZ_AESD01000056.1"/>
</dbReference>
<organism evidence="3 4">
    <name type="scientific">Crocosphaera watsonii WH 0003</name>
    <dbReference type="NCBI Taxonomy" id="423471"/>
    <lineage>
        <taxon>Bacteria</taxon>
        <taxon>Bacillati</taxon>
        <taxon>Cyanobacteriota</taxon>
        <taxon>Cyanophyceae</taxon>
        <taxon>Oscillatoriophycideae</taxon>
        <taxon>Chroococcales</taxon>
        <taxon>Aphanothecaceae</taxon>
        <taxon>Crocosphaera</taxon>
    </lineage>
</organism>
<evidence type="ECO:0000313" key="3">
    <source>
        <dbReference type="EMBL" id="EHJ15012.1"/>
    </source>
</evidence>
<feature type="transmembrane region" description="Helical" evidence="1">
    <location>
        <begin position="462"/>
        <end position="483"/>
    </location>
</feature>
<dbReference type="SUPFAM" id="SSF52540">
    <property type="entry name" value="P-loop containing nucleoside triphosphate hydrolases"/>
    <property type="match status" value="1"/>
</dbReference>
<protein>
    <submittedName>
        <fullName evidence="3">WD-repeat protein</fullName>
    </submittedName>
</protein>
<evidence type="ECO:0000256" key="1">
    <source>
        <dbReference type="SAM" id="Phobius"/>
    </source>
</evidence>
<dbReference type="Pfam" id="PF14516">
    <property type="entry name" value="AAA_35"/>
    <property type="match status" value="1"/>
</dbReference>
<keyword evidence="1" id="KW-0812">Transmembrane</keyword>
<gene>
    <name evidence="3" type="ORF">CWATWH0003_0328</name>
</gene>
<name>G5IYH9_CROWT</name>
<dbReference type="PATRIC" id="fig|423471.3.peg.299"/>
<proteinExistence type="predicted"/>
<dbReference type="EMBL" id="AESD01000056">
    <property type="protein sequence ID" value="EHJ15012.1"/>
    <property type="molecule type" value="Genomic_DNA"/>
</dbReference>
<feature type="domain" description="CHASE2" evidence="2">
    <location>
        <begin position="487"/>
        <end position="694"/>
    </location>
</feature>
<dbReference type="Pfam" id="PF05226">
    <property type="entry name" value="CHASE2"/>
    <property type="match status" value="1"/>
</dbReference>
<keyword evidence="1" id="KW-0472">Membrane</keyword>
<dbReference type="Proteomes" id="UP000003477">
    <property type="component" value="Unassembled WGS sequence"/>
</dbReference>
<dbReference type="SMART" id="SM01080">
    <property type="entry name" value="CHASE2"/>
    <property type="match status" value="1"/>
</dbReference>
<dbReference type="InterPro" id="IPR007890">
    <property type="entry name" value="CHASE2"/>
</dbReference>
<reference evidence="3 4" key="1">
    <citation type="journal article" date="2011" name="Front. Microbiol.">
        <title>Two Strains of Crocosphaera watsonii with Highly Conserved Genomes are Distinguished by Strain-Specific Features.</title>
        <authorList>
            <person name="Bench S.R."/>
            <person name="Ilikchyan I.N."/>
            <person name="Tripp H.J."/>
            <person name="Zehr J.P."/>
        </authorList>
    </citation>
    <scope>NUCLEOTIDE SEQUENCE [LARGE SCALE GENOMIC DNA]</scope>
    <source>
        <strain evidence="3 4">WH 0003</strain>
    </source>
</reference>
<dbReference type="Gene3D" id="3.40.50.300">
    <property type="entry name" value="P-loop containing nucleotide triphosphate hydrolases"/>
    <property type="match status" value="1"/>
</dbReference>
<evidence type="ECO:0000313" key="4">
    <source>
        <dbReference type="Proteomes" id="UP000003477"/>
    </source>
</evidence>